<comment type="catalytic activity">
    <reaction evidence="1">
        <text>(4aS,6R)-4a-hydroxy-L-erythro-5,6,7,8-tetrahydrobiopterin = (6R)-L-erythro-6,7-dihydrobiopterin + H2O</text>
        <dbReference type="Rhea" id="RHEA:11920"/>
        <dbReference type="ChEBI" id="CHEBI:15377"/>
        <dbReference type="ChEBI" id="CHEBI:15642"/>
        <dbReference type="ChEBI" id="CHEBI:43120"/>
        <dbReference type="EC" id="4.2.1.96"/>
    </reaction>
</comment>
<accession>A0AA39Z991</accession>
<evidence type="ECO:0000256" key="1">
    <source>
        <dbReference type="ARBA" id="ARBA00001554"/>
    </source>
</evidence>
<dbReference type="EC" id="4.2.1.96" evidence="3"/>
<dbReference type="GO" id="GO:0006729">
    <property type="term" value="P:tetrahydrobiopterin biosynthetic process"/>
    <property type="evidence" value="ECO:0007669"/>
    <property type="project" value="InterPro"/>
</dbReference>
<feature type="compositionally biased region" description="Basic residues" evidence="6">
    <location>
        <begin position="483"/>
        <end position="497"/>
    </location>
</feature>
<dbReference type="Proteomes" id="UP001174997">
    <property type="component" value="Unassembled WGS sequence"/>
</dbReference>
<evidence type="ECO:0000256" key="5">
    <source>
        <dbReference type="ARBA" id="ARBA00030497"/>
    </source>
</evidence>
<dbReference type="SUPFAM" id="SSF55248">
    <property type="entry name" value="PCD-like"/>
    <property type="match status" value="1"/>
</dbReference>
<name>A0AA39Z991_9PEZI</name>
<comment type="caution">
    <text evidence="7">The sequence shown here is derived from an EMBL/GenBank/DDBJ whole genome shotgun (WGS) entry which is preliminary data.</text>
</comment>
<dbReference type="PANTHER" id="PTHR12599:SF0">
    <property type="entry name" value="PTERIN-4-ALPHA-CARBINOLAMINE DEHYDRATASE"/>
    <property type="match status" value="1"/>
</dbReference>
<comment type="similarity">
    <text evidence="2">Belongs to the pterin-4-alpha-carbinolamine dehydratase family.</text>
</comment>
<dbReference type="Pfam" id="PF01329">
    <property type="entry name" value="Pterin_4a"/>
    <property type="match status" value="1"/>
</dbReference>
<feature type="region of interest" description="Disordered" evidence="6">
    <location>
        <begin position="102"/>
        <end position="126"/>
    </location>
</feature>
<dbReference type="GO" id="GO:0008124">
    <property type="term" value="F:4-alpha-hydroxytetrahydrobiopterin dehydratase activity"/>
    <property type="evidence" value="ECO:0007669"/>
    <property type="project" value="UniProtKB-EC"/>
</dbReference>
<dbReference type="CDD" id="cd00488">
    <property type="entry name" value="PCD_DCoH"/>
    <property type="match status" value="1"/>
</dbReference>
<gene>
    <name evidence="7" type="ORF">QBC41DRAFT_158436</name>
</gene>
<sequence>MRHSFLVKPRPPGLRCLPHDHHRQSLLPTSTRQFIKPTRPASLTDPIRTGLHRKYEDPFSVLRTAPRDNPAVWDYYEGVRKLDPQLGIIGPLRRQDHVLKEDEERGKRVVEQKARSETEREAEPITDPEHEIWRRSLEPLLVSRGGRWTITEDGTGLERYFEFKTFARAWNFMSAIVPECKANRHHPEWSNTFRTVFIRWRTHEPDSHISLLDIKLATICDEQAKAFGEVIPGAEAAPKPEEETATASTSPMADAGVPTSPEASGTSGTPDATNAATPAELSTPTTNTNTENESDKEQPEGLVAPTEQSPPETSNFAESIPRQPDPPSQSTTAPDEQVVTEPPEESVPPEPPREQAANDAQQPEHHHAKGITSTVLPLEEILKLDWQILWGIVARIRKKPCTLEEVQEEMRNLDELAARHQSGEYTFTRQLSQDRAKIDKEISDRLRFYRKVNHEWRQAKKMEARLINEREEQEREEREQRLQRRRPWRRPRRRPRPRPPLPKTVGGEGDKQQPQPAKAELEGSGRGDEPTPQPAAAKSEGSGRGDERTPQPAAAESEEGGKPALKPPSPSKPGAKPEQKPKVLVGKEGEKPPVRIPWFQSVFRQP</sequence>
<evidence type="ECO:0000256" key="6">
    <source>
        <dbReference type="SAM" id="MobiDB-lite"/>
    </source>
</evidence>
<feature type="compositionally biased region" description="Polar residues" evidence="6">
    <location>
        <begin position="261"/>
        <end position="282"/>
    </location>
</feature>
<organism evidence="7 8">
    <name type="scientific">Cercophora samala</name>
    <dbReference type="NCBI Taxonomy" id="330535"/>
    <lineage>
        <taxon>Eukaryota</taxon>
        <taxon>Fungi</taxon>
        <taxon>Dikarya</taxon>
        <taxon>Ascomycota</taxon>
        <taxon>Pezizomycotina</taxon>
        <taxon>Sordariomycetes</taxon>
        <taxon>Sordariomycetidae</taxon>
        <taxon>Sordariales</taxon>
        <taxon>Lasiosphaeriaceae</taxon>
        <taxon>Cercophora</taxon>
    </lineage>
</organism>
<dbReference type="AlphaFoldDB" id="A0AA39Z991"/>
<reference evidence="7" key="1">
    <citation type="submission" date="2023-06" db="EMBL/GenBank/DDBJ databases">
        <title>Genome-scale phylogeny and comparative genomics of the fungal order Sordariales.</title>
        <authorList>
            <consortium name="Lawrence Berkeley National Laboratory"/>
            <person name="Hensen N."/>
            <person name="Bonometti L."/>
            <person name="Westerberg I."/>
            <person name="Brannstrom I.O."/>
            <person name="Guillou S."/>
            <person name="Cros-Aarteil S."/>
            <person name="Calhoun S."/>
            <person name="Haridas S."/>
            <person name="Kuo A."/>
            <person name="Mondo S."/>
            <person name="Pangilinan J."/>
            <person name="Riley R."/>
            <person name="Labutti K."/>
            <person name="Andreopoulos B."/>
            <person name="Lipzen A."/>
            <person name="Chen C."/>
            <person name="Yanf M."/>
            <person name="Daum C."/>
            <person name="Ng V."/>
            <person name="Clum A."/>
            <person name="Steindorff A."/>
            <person name="Ohm R."/>
            <person name="Martin F."/>
            <person name="Silar P."/>
            <person name="Natvig D."/>
            <person name="Lalanne C."/>
            <person name="Gautier V."/>
            <person name="Ament-Velasquez S.L."/>
            <person name="Kruys A."/>
            <person name="Hutchinson M.I."/>
            <person name="Powell A.J."/>
            <person name="Barry K."/>
            <person name="Miller A.N."/>
            <person name="Grigoriev I.V."/>
            <person name="Debuchy R."/>
            <person name="Gladieux P."/>
            <person name="Thoren M.H."/>
            <person name="Johannesson H."/>
        </authorList>
    </citation>
    <scope>NUCLEOTIDE SEQUENCE</scope>
    <source>
        <strain evidence="7">CBS 307.81</strain>
    </source>
</reference>
<evidence type="ECO:0000313" key="8">
    <source>
        <dbReference type="Proteomes" id="UP001174997"/>
    </source>
</evidence>
<feature type="compositionally biased region" description="Polar residues" evidence="6">
    <location>
        <begin position="306"/>
        <end position="317"/>
    </location>
</feature>
<protein>
    <recommendedName>
        <fullName evidence="3">4a-hydroxytetrahydrobiopterin dehydratase</fullName>
        <ecNumber evidence="3">4.2.1.96</ecNumber>
    </recommendedName>
    <alternativeName>
        <fullName evidence="5">4-alpha-hydroxy-tetrahydropterin dehydratase</fullName>
    </alternativeName>
</protein>
<evidence type="ECO:0000256" key="4">
    <source>
        <dbReference type="ARBA" id="ARBA00023239"/>
    </source>
</evidence>
<dbReference type="EMBL" id="JAULSY010000099">
    <property type="protein sequence ID" value="KAK0665889.1"/>
    <property type="molecule type" value="Genomic_DNA"/>
</dbReference>
<dbReference type="Gene3D" id="3.30.1360.20">
    <property type="entry name" value="Transcriptional coactivator/pterin dehydratase"/>
    <property type="match status" value="1"/>
</dbReference>
<feature type="region of interest" description="Disordered" evidence="6">
    <location>
        <begin position="470"/>
        <end position="606"/>
    </location>
</feature>
<proteinExistence type="inferred from homology"/>
<evidence type="ECO:0000313" key="7">
    <source>
        <dbReference type="EMBL" id="KAK0665889.1"/>
    </source>
</evidence>
<feature type="region of interest" description="Disordered" evidence="6">
    <location>
        <begin position="231"/>
        <end position="371"/>
    </location>
</feature>
<dbReference type="PANTHER" id="PTHR12599">
    <property type="entry name" value="PTERIN-4-ALPHA-CARBINOLAMINE DEHYDRATASE"/>
    <property type="match status" value="1"/>
</dbReference>
<feature type="compositionally biased region" description="Basic and acidic residues" evidence="6">
    <location>
        <begin position="519"/>
        <end position="529"/>
    </location>
</feature>
<dbReference type="InterPro" id="IPR001533">
    <property type="entry name" value="Pterin_deHydtase"/>
</dbReference>
<evidence type="ECO:0000256" key="2">
    <source>
        <dbReference type="ARBA" id="ARBA00006472"/>
    </source>
</evidence>
<keyword evidence="8" id="KW-1185">Reference proteome</keyword>
<keyword evidence="4" id="KW-0456">Lyase</keyword>
<evidence type="ECO:0000256" key="3">
    <source>
        <dbReference type="ARBA" id="ARBA00013252"/>
    </source>
</evidence>
<feature type="compositionally biased region" description="Basic and acidic residues" evidence="6">
    <location>
        <begin position="575"/>
        <end position="593"/>
    </location>
</feature>
<dbReference type="InterPro" id="IPR036428">
    <property type="entry name" value="PCD_sf"/>
</dbReference>
<feature type="compositionally biased region" description="Basic and acidic residues" evidence="6">
    <location>
        <begin position="470"/>
        <end position="482"/>
    </location>
</feature>